<dbReference type="Gene3D" id="3.30.310.50">
    <property type="entry name" value="Alpha-D-phosphohexomutase, C-terminal domain"/>
    <property type="match status" value="1"/>
</dbReference>
<accession>X0U4M1</accession>
<sequence length="78" mass="8840">MRNASFVFVFDSEEEARIVAESLIPEIKHKIPKTNIKVSLSKKTFSLKIKAKDISSLRAACNSYLRWINTALSVKKTV</sequence>
<comment type="similarity">
    <text evidence="1">Belongs to the CTAG/PCC1 family.</text>
</comment>
<dbReference type="AlphaFoldDB" id="X0U4M1"/>
<dbReference type="EMBL" id="BARS01023779">
    <property type="protein sequence ID" value="GAG00709.1"/>
    <property type="molecule type" value="Genomic_DNA"/>
</dbReference>
<dbReference type="Pfam" id="PF09341">
    <property type="entry name" value="Pcc1"/>
    <property type="match status" value="1"/>
</dbReference>
<protein>
    <recommendedName>
        <fullName evidence="3">Transcription factor Pcc1</fullName>
    </recommendedName>
</protein>
<dbReference type="NCBIfam" id="NF011470">
    <property type="entry name" value="PRK14887.1"/>
    <property type="match status" value="1"/>
</dbReference>
<proteinExistence type="inferred from homology"/>
<gene>
    <name evidence="2" type="ORF">S01H1_37837</name>
</gene>
<organism evidence="2">
    <name type="scientific">marine sediment metagenome</name>
    <dbReference type="NCBI Taxonomy" id="412755"/>
    <lineage>
        <taxon>unclassified sequences</taxon>
        <taxon>metagenomes</taxon>
        <taxon>ecological metagenomes</taxon>
    </lineage>
</organism>
<reference evidence="2" key="1">
    <citation type="journal article" date="2014" name="Front. Microbiol.">
        <title>High frequency of phylogenetically diverse reductive dehalogenase-homologous genes in deep subseafloor sedimentary metagenomes.</title>
        <authorList>
            <person name="Kawai M."/>
            <person name="Futagami T."/>
            <person name="Toyoda A."/>
            <person name="Takaki Y."/>
            <person name="Nishi S."/>
            <person name="Hori S."/>
            <person name="Arai W."/>
            <person name="Tsubouchi T."/>
            <person name="Morono Y."/>
            <person name="Uchiyama I."/>
            <person name="Ito T."/>
            <person name="Fujiyama A."/>
            <person name="Inagaki F."/>
            <person name="Takami H."/>
        </authorList>
    </citation>
    <scope>NUCLEOTIDE SEQUENCE</scope>
    <source>
        <strain evidence="2">Expedition CK06-06</strain>
    </source>
</reference>
<comment type="caution">
    <text evidence="2">The sequence shown here is derived from an EMBL/GenBank/DDBJ whole genome shotgun (WGS) entry which is preliminary data.</text>
</comment>
<evidence type="ECO:0000256" key="1">
    <source>
        <dbReference type="ARBA" id="ARBA00007073"/>
    </source>
</evidence>
<evidence type="ECO:0000313" key="2">
    <source>
        <dbReference type="EMBL" id="GAG00709.1"/>
    </source>
</evidence>
<dbReference type="InterPro" id="IPR015419">
    <property type="entry name" value="CTAG/Pcc1"/>
</dbReference>
<name>X0U4M1_9ZZZZ</name>
<evidence type="ECO:0008006" key="3">
    <source>
        <dbReference type="Google" id="ProtNLM"/>
    </source>
</evidence>